<dbReference type="GO" id="GO:0005634">
    <property type="term" value="C:nucleus"/>
    <property type="evidence" value="ECO:0007669"/>
    <property type="project" value="UniProtKB-SubCell"/>
</dbReference>
<comment type="subcellular location">
    <subcellularLocation>
        <location evidence="1 8">Nucleus</location>
    </subcellularLocation>
</comment>
<evidence type="ECO:0000313" key="12">
    <source>
        <dbReference type="Proteomes" id="UP001153555"/>
    </source>
</evidence>
<dbReference type="Proteomes" id="UP001153555">
    <property type="component" value="Unassembled WGS sequence"/>
</dbReference>
<keyword evidence="12" id="KW-1185">Reference proteome</keyword>
<evidence type="ECO:0000256" key="5">
    <source>
        <dbReference type="ARBA" id="ARBA00023163"/>
    </source>
</evidence>
<dbReference type="PANTHER" id="PTHR31734">
    <property type="entry name" value="AUXIN-RESPONSIVE PROTEIN IAA17"/>
    <property type="match status" value="1"/>
</dbReference>
<dbReference type="EMBL" id="CACSLK010030184">
    <property type="protein sequence ID" value="CAA0837229.1"/>
    <property type="molecule type" value="Genomic_DNA"/>
</dbReference>
<feature type="domain" description="PB1" evidence="10">
    <location>
        <begin position="76"/>
        <end position="159"/>
    </location>
</feature>
<dbReference type="PROSITE" id="PS51745">
    <property type="entry name" value="PB1"/>
    <property type="match status" value="1"/>
</dbReference>
<dbReference type="SUPFAM" id="SSF54277">
    <property type="entry name" value="CAD &amp; PB1 domains"/>
    <property type="match status" value="1"/>
</dbReference>
<dbReference type="AlphaFoldDB" id="A0A9N7NR28"/>
<protein>
    <recommendedName>
        <fullName evidence="8">Auxin-responsive protein</fullName>
    </recommendedName>
</protein>
<comment type="similarity">
    <text evidence="2 8">Belongs to the Aux/IAA family.</text>
</comment>
<evidence type="ECO:0000256" key="9">
    <source>
        <dbReference type="SAM" id="MobiDB-lite"/>
    </source>
</evidence>
<dbReference type="InterPro" id="IPR003311">
    <property type="entry name" value="AUX_IAA"/>
</dbReference>
<keyword evidence="7 8" id="KW-0927">Auxin signaling pathway</keyword>
<dbReference type="GO" id="GO:0006355">
    <property type="term" value="P:regulation of DNA-templated transcription"/>
    <property type="evidence" value="ECO:0007669"/>
    <property type="project" value="InterPro"/>
</dbReference>
<feature type="region of interest" description="Disordered" evidence="9">
    <location>
        <begin position="1"/>
        <end position="50"/>
    </location>
</feature>
<sequence>MEKNGLGLETELKLGLPGGGGGGCEVEKSEKKRGFSDISGGGGGEERDAAVENKDRVVGWPPVAAFRRKNSFGRGKMYVKVSMDGAPYLRKIDLGSHKCYSGLVAALEELFGCFGNGEDNCEYTPIYEDKDGDWMLLGDVPWVMFIESCRRLRIMKKSDAKVIGLQAQDLLKGLAKEEVQN</sequence>
<accession>A0A9N7NR28</accession>
<organism evidence="11 12">
    <name type="scientific">Striga hermonthica</name>
    <name type="common">Purple witchweed</name>
    <name type="synonym">Buchnera hermonthica</name>
    <dbReference type="NCBI Taxonomy" id="68872"/>
    <lineage>
        <taxon>Eukaryota</taxon>
        <taxon>Viridiplantae</taxon>
        <taxon>Streptophyta</taxon>
        <taxon>Embryophyta</taxon>
        <taxon>Tracheophyta</taxon>
        <taxon>Spermatophyta</taxon>
        <taxon>Magnoliopsida</taxon>
        <taxon>eudicotyledons</taxon>
        <taxon>Gunneridae</taxon>
        <taxon>Pentapetalae</taxon>
        <taxon>asterids</taxon>
        <taxon>lamiids</taxon>
        <taxon>Lamiales</taxon>
        <taxon>Orobanchaceae</taxon>
        <taxon>Buchnereae</taxon>
        <taxon>Striga</taxon>
    </lineage>
</organism>
<evidence type="ECO:0000313" key="11">
    <source>
        <dbReference type="EMBL" id="CAA0837229.1"/>
    </source>
</evidence>
<evidence type="ECO:0000256" key="1">
    <source>
        <dbReference type="ARBA" id="ARBA00004123"/>
    </source>
</evidence>
<gene>
    <name evidence="11" type="ORF">SHERM_04225</name>
</gene>
<feature type="compositionally biased region" description="Low complexity" evidence="9">
    <location>
        <begin position="1"/>
        <end position="15"/>
    </location>
</feature>
<comment type="function">
    <text evidence="8">Aux/IAA proteins are short-lived transcriptional factors that function as repressors of early auxin response genes at low auxin concentrations.</text>
</comment>
<keyword evidence="6 8" id="KW-0539">Nucleus</keyword>
<comment type="subunit">
    <text evidence="8">Homodimers and heterodimers.</text>
</comment>
<dbReference type="PANTHER" id="PTHR31734:SF87">
    <property type="entry name" value="AUXIN-RESPONSIVE PROTEIN IAA5"/>
    <property type="match status" value="1"/>
</dbReference>
<dbReference type="InterPro" id="IPR053793">
    <property type="entry name" value="PB1-like"/>
</dbReference>
<comment type="caution">
    <text evidence="11">The sequence shown here is derived from an EMBL/GenBank/DDBJ whole genome shotgun (WGS) entry which is preliminary data.</text>
</comment>
<dbReference type="PROSITE" id="PS51257">
    <property type="entry name" value="PROKAR_LIPOPROTEIN"/>
    <property type="match status" value="1"/>
</dbReference>
<evidence type="ECO:0000256" key="2">
    <source>
        <dbReference type="ARBA" id="ARBA00006728"/>
    </source>
</evidence>
<dbReference type="OrthoDB" id="1926344at2759"/>
<evidence type="ECO:0000256" key="7">
    <source>
        <dbReference type="ARBA" id="ARBA00023294"/>
    </source>
</evidence>
<dbReference type="InterPro" id="IPR033389">
    <property type="entry name" value="AUX/IAA_dom"/>
</dbReference>
<feature type="compositionally biased region" description="Basic and acidic residues" evidence="9">
    <location>
        <begin position="25"/>
        <end position="35"/>
    </location>
</feature>
<dbReference type="Pfam" id="PF02309">
    <property type="entry name" value="AUX_IAA"/>
    <property type="match status" value="1"/>
</dbReference>
<proteinExistence type="inferred from homology"/>
<dbReference type="Gene3D" id="3.10.20.90">
    <property type="entry name" value="Phosphatidylinositol 3-kinase Catalytic Subunit, Chain A, domain 1"/>
    <property type="match status" value="1"/>
</dbReference>
<keyword evidence="4 8" id="KW-0805">Transcription regulation</keyword>
<reference evidence="11" key="1">
    <citation type="submission" date="2019-12" db="EMBL/GenBank/DDBJ databases">
        <authorList>
            <person name="Scholes J."/>
        </authorList>
    </citation>
    <scope>NUCLEOTIDE SEQUENCE</scope>
</reference>
<name>A0A9N7NR28_STRHE</name>
<dbReference type="GO" id="GO:0009734">
    <property type="term" value="P:auxin-activated signaling pathway"/>
    <property type="evidence" value="ECO:0007669"/>
    <property type="project" value="UniProtKB-UniRule"/>
</dbReference>
<evidence type="ECO:0000256" key="6">
    <source>
        <dbReference type="ARBA" id="ARBA00023242"/>
    </source>
</evidence>
<keyword evidence="3 8" id="KW-0678">Repressor</keyword>
<evidence type="ECO:0000256" key="8">
    <source>
        <dbReference type="RuleBase" id="RU004549"/>
    </source>
</evidence>
<evidence type="ECO:0000259" key="10">
    <source>
        <dbReference type="PROSITE" id="PS51745"/>
    </source>
</evidence>
<evidence type="ECO:0000256" key="3">
    <source>
        <dbReference type="ARBA" id="ARBA00022491"/>
    </source>
</evidence>
<evidence type="ECO:0000256" key="4">
    <source>
        <dbReference type="ARBA" id="ARBA00023015"/>
    </source>
</evidence>
<keyword evidence="5 8" id="KW-0804">Transcription</keyword>